<sequence>MRKSDLHPSLQASCVAVPGRSGCYAVVPPPVPDMVDVPACHGLFALARRELELLTETIAHHAEHADLVLPMLNRREAVDSSQIEGTQTGFDGLLIHEIEAGSQEAESDPDAEETFSYVRAFMRGCGDVERHGQDAPSLDLIRALHATLMEKQPRARPGEWRDVQNFIGSRLETARYVPPPAAAVPELMQDLQRVLRYQPDGVVDVSILMRAGIAHAQFEAIHPFLDGNGRTGRLLLPLMLKAAGLPPIHLATFLKVRQRDYYDALWQVQTRLNWAPWMTLFLECTVASCRHTVQLFSALQRLQTQWRRRLAEAGKRRHAAIWKVTDLLLGQPVVNVNIVAERLGVSFPAANTAITDLVALDILRPATDRRRHRIFHAHGVMNALYTGLDAVLDDVSRWAAPQP</sequence>
<evidence type="ECO:0000259" key="3">
    <source>
        <dbReference type="PROSITE" id="PS51459"/>
    </source>
</evidence>
<dbReference type="PANTHER" id="PTHR13504">
    <property type="entry name" value="FIDO DOMAIN-CONTAINING PROTEIN DDB_G0283145"/>
    <property type="match status" value="1"/>
</dbReference>
<dbReference type="PANTHER" id="PTHR13504:SF38">
    <property type="entry name" value="FIDO DOMAIN-CONTAINING PROTEIN"/>
    <property type="match status" value="1"/>
</dbReference>
<feature type="binding site" evidence="2">
    <location>
        <begin position="261"/>
        <end position="262"/>
    </location>
    <ligand>
        <name>ATP</name>
        <dbReference type="ChEBI" id="CHEBI:30616"/>
    </ligand>
</feature>
<dbReference type="Pfam" id="PF02661">
    <property type="entry name" value="Fic"/>
    <property type="match status" value="1"/>
</dbReference>
<keyword evidence="2" id="KW-0547">Nucleotide-binding</keyword>
<keyword evidence="2" id="KW-0067">ATP-binding</keyword>
<reference evidence="4 5" key="1">
    <citation type="submission" date="2016-10" db="EMBL/GenBank/DDBJ databases">
        <authorList>
            <person name="de Groot N.N."/>
        </authorList>
    </citation>
    <scope>NUCLEOTIDE SEQUENCE [LARGE SCALE GENOMIC DNA]</scope>
    <source>
        <strain evidence="4 5">DSM 5885</strain>
    </source>
</reference>
<dbReference type="InterPro" id="IPR003812">
    <property type="entry name" value="Fido"/>
</dbReference>
<accession>A0A1G8GRP3</accession>
<protein>
    <submittedName>
        <fullName evidence="4">Fic family protein</fullName>
    </submittedName>
</protein>
<dbReference type="InterPro" id="IPR025758">
    <property type="entry name" value="Fic/DOC_N"/>
</dbReference>
<dbReference type="Proteomes" id="UP000198607">
    <property type="component" value="Unassembled WGS sequence"/>
</dbReference>
<feature type="binding site" evidence="2">
    <location>
        <begin position="226"/>
        <end position="233"/>
    </location>
    <ligand>
        <name>ATP</name>
        <dbReference type="ChEBI" id="CHEBI:30616"/>
    </ligand>
</feature>
<dbReference type="GO" id="GO:0005524">
    <property type="term" value="F:ATP binding"/>
    <property type="evidence" value="ECO:0007669"/>
    <property type="project" value="UniProtKB-KW"/>
</dbReference>
<dbReference type="PROSITE" id="PS51459">
    <property type="entry name" value="FIDO"/>
    <property type="match status" value="1"/>
</dbReference>
<dbReference type="STRING" id="83767.SAMN05660652_02612"/>
<evidence type="ECO:0000256" key="2">
    <source>
        <dbReference type="PIRSR" id="PIRSR640198-2"/>
    </source>
</evidence>
<keyword evidence="5" id="KW-1185">Reference proteome</keyword>
<proteinExistence type="predicted"/>
<evidence type="ECO:0000256" key="1">
    <source>
        <dbReference type="PIRSR" id="PIRSR640198-1"/>
    </source>
</evidence>
<dbReference type="Gene3D" id="1.10.3290.10">
    <property type="entry name" value="Fido-like domain"/>
    <property type="match status" value="1"/>
</dbReference>
<dbReference type="InterPro" id="IPR036597">
    <property type="entry name" value="Fido-like_dom_sf"/>
</dbReference>
<dbReference type="EMBL" id="FNCY01000011">
    <property type="protein sequence ID" value="SDH96931.1"/>
    <property type="molecule type" value="Genomic_DNA"/>
</dbReference>
<dbReference type="AlphaFoldDB" id="A0A1G8GRP3"/>
<gene>
    <name evidence="4" type="ORF">SAMN05660652_02612</name>
</gene>
<evidence type="ECO:0000313" key="5">
    <source>
        <dbReference type="Proteomes" id="UP000198607"/>
    </source>
</evidence>
<dbReference type="OrthoDB" id="9813719at2"/>
<feature type="active site" evidence="1">
    <location>
        <position position="222"/>
    </location>
</feature>
<name>A0A1G8GRP3_9RHOO</name>
<dbReference type="InterPro" id="IPR040198">
    <property type="entry name" value="Fido_containing"/>
</dbReference>
<organism evidence="4 5">
    <name type="scientific">Propionivibrio dicarboxylicus</name>
    <dbReference type="NCBI Taxonomy" id="83767"/>
    <lineage>
        <taxon>Bacteria</taxon>
        <taxon>Pseudomonadati</taxon>
        <taxon>Pseudomonadota</taxon>
        <taxon>Betaproteobacteria</taxon>
        <taxon>Rhodocyclales</taxon>
        <taxon>Rhodocyclaceae</taxon>
        <taxon>Propionivibrio</taxon>
    </lineage>
</organism>
<dbReference type="Pfam" id="PF13784">
    <property type="entry name" value="Fic_N"/>
    <property type="match status" value="1"/>
</dbReference>
<feature type="domain" description="Fido" evidence="3">
    <location>
        <begin position="136"/>
        <end position="283"/>
    </location>
</feature>
<dbReference type="SUPFAM" id="SSF140931">
    <property type="entry name" value="Fic-like"/>
    <property type="match status" value="1"/>
</dbReference>
<evidence type="ECO:0000313" key="4">
    <source>
        <dbReference type="EMBL" id="SDH96931.1"/>
    </source>
</evidence>